<gene>
    <name evidence="2" type="ORF">KFK09_020343</name>
</gene>
<protein>
    <submittedName>
        <fullName evidence="2">Uncharacterized protein</fullName>
    </submittedName>
</protein>
<evidence type="ECO:0000313" key="2">
    <source>
        <dbReference type="EMBL" id="KAI0499440.1"/>
    </source>
</evidence>
<sequence>MIVLRKRKYRCFVPLHLTIHSSSVSVCLFELIYLEDSVPKQIPKPDPGQSVRSVGESRPGASGIRPGRVGS</sequence>
<comment type="caution">
    <text evidence="2">The sequence shown here is derived from an EMBL/GenBank/DDBJ whole genome shotgun (WGS) entry which is preliminary data.</text>
</comment>
<evidence type="ECO:0000256" key="1">
    <source>
        <dbReference type="SAM" id="MobiDB-lite"/>
    </source>
</evidence>
<organism evidence="2 3">
    <name type="scientific">Dendrobium nobile</name>
    <name type="common">Orchid</name>
    <dbReference type="NCBI Taxonomy" id="94219"/>
    <lineage>
        <taxon>Eukaryota</taxon>
        <taxon>Viridiplantae</taxon>
        <taxon>Streptophyta</taxon>
        <taxon>Embryophyta</taxon>
        <taxon>Tracheophyta</taxon>
        <taxon>Spermatophyta</taxon>
        <taxon>Magnoliopsida</taxon>
        <taxon>Liliopsida</taxon>
        <taxon>Asparagales</taxon>
        <taxon>Orchidaceae</taxon>
        <taxon>Epidendroideae</taxon>
        <taxon>Malaxideae</taxon>
        <taxon>Dendrobiinae</taxon>
        <taxon>Dendrobium</taxon>
    </lineage>
</organism>
<dbReference type="AlphaFoldDB" id="A0A8T3ATI5"/>
<name>A0A8T3ATI5_DENNO</name>
<reference evidence="2" key="1">
    <citation type="journal article" date="2022" name="Front. Genet.">
        <title>Chromosome-Scale Assembly of the Dendrobium nobile Genome Provides Insights Into the Molecular Mechanism of the Biosynthesis of the Medicinal Active Ingredient of Dendrobium.</title>
        <authorList>
            <person name="Xu Q."/>
            <person name="Niu S.-C."/>
            <person name="Li K.-L."/>
            <person name="Zheng P.-J."/>
            <person name="Zhang X.-J."/>
            <person name="Jia Y."/>
            <person name="Liu Y."/>
            <person name="Niu Y.-X."/>
            <person name="Yu L.-H."/>
            <person name="Chen D.-F."/>
            <person name="Zhang G.-Q."/>
        </authorList>
    </citation>
    <scope>NUCLEOTIDE SEQUENCE</scope>
    <source>
        <tissue evidence="2">Leaf</tissue>
    </source>
</reference>
<dbReference type="Proteomes" id="UP000829196">
    <property type="component" value="Unassembled WGS sequence"/>
</dbReference>
<proteinExistence type="predicted"/>
<feature type="region of interest" description="Disordered" evidence="1">
    <location>
        <begin position="43"/>
        <end position="71"/>
    </location>
</feature>
<keyword evidence="3" id="KW-1185">Reference proteome</keyword>
<accession>A0A8T3ATI5</accession>
<dbReference type="EMBL" id="JAGYWB010000014">
    <property type="protein sequence ID" value="KAI0499440.1"/>
    <property type="molecule type" value="Genomic_DNA"/>
</dbReference>
<evidence type="ECO:0000313" key="3">
    <source>
        <dbReference type="Proteomes" id="UP000829196"/>
    </source>
</evidence>